<evidence type="ECO:0000256" key="5">
    <source>
        <dbReference type="SAM" id="MobiDB-lite"/>
    </source>
</evidence>
<dbReference type="PANTHER" id="PTHR23405">
    <property type="entry name" value="MAINTENANCE OF KILLER 16 MAK16 PROTEIN-RELATED"/>
    <property type="match status" value="1"/>
</dbReference>
<feature type="region of interest" description="Disordered" evidence="5">
    <location>
        <begin position="190"/>
        <end position="335"/>
    </location>
</feature>
<evidence type="ECO:0000259" key="6">
    <source>
        <dbReference type="Pfam" id="PF01778"/>
    </source>
</evidence>
<dbReference type="Proteomes" id="UP001642540">
    <property type="component" value="Unassembled WGS sequence"/>
</dbReference>
<comment type="subcellular location">
    <subcellularLocation>
        <location evidence="1">Nucleus</location>
    </subcellularLocation>
</comment>
<organism evidence="7 8">
    <name type="scientific">Orchesella dallaii</name>
    <dbReference type="NCBI Taxonomy" id="48710"/>
    <lineage>
        <taxon>Eukaryota</taxon>
        <taxon>Metazoa</taxon>
        <taxon>Ecdysozoa</taxon>
        <taxon>Arthropoda</taxon>
        <taxon>Hexapoda</taxon>
        <taxon>Collembola</taxon>
        <taxon>Entomobryomorpha</taxon>
        <taxon>Entomobryoidea</taxon>
        <taxon>Orchesellidae</taxon>
        <taxon>Orchesellinae</taxon>
        <taxon>Orchesella</taxon>
    </lineage>
</organism>
<dbReference type="PANTHER" id="PTHR23405:SF4">
    <property type="entry name" value="PROTEIN MAK16 HOMOLOG"/>
    <property type="match status" value="1"/>
</dbReference>
<feature type="compositionally biased region" description="Acidic residues" evidence="5">
    <location>
        <begin position="217"/>
        <end position="236"/>
    </location>
</feature>
<comment type="similarity">
    <text evidence="2 4">Belongs to the MAK16 family.</text>
</comment>
<protein>
    <recommendedName>
        <fullName evidence="4">Protein MAK16 homolog</fullName>
    </recommendedName>
</protein>
<dbReference type="Gene3D" id="3.30.390.110">
    <property type="match status" value="1"/>
</dbReference>
<reference evidence="7 8" key="1">
    <citation type="submission" date="2024-08" db="EMBL/GenBank/DDBJ databases">
        <authorList>
            <person name="Cucini C."/>
            <person name="Frati F."/>
        </authorList>
    </citation>
    <scope>NUCLEOTIDE SEQUENCE [LARGE SCALE GENOMIC DNA]</scope>
</reference>
<keyword evidence="3 4" id="KW-0539">Nucleus</keyword>
<proteinExistence type="inferred from homology"/>
<evidence type="ECO:0000256" key="1">
    <source>
        <dbReference type="ARBA" id="ARBA00004123"/>
    </source>
</evidence>
<feature type="compositionally biased region" description="Acidic residues" evidence="5">
    <location>
        <begin position="190"/>
        <end position="208"/>
    </location>
</feature>
<feature type="domain" description="Ribosomal eL28/Mak16" evidence="6">
    <location>
        <begin position="6"/>
        <end position="118"/>
    </location>
</feature>
<comment type="caution">
    <text evidence="7">The sequence shown here is derived from an EMBL/GenBank/DDBJ whole genome shotgun (WGS) entry which is preliminary data.</text>
</comment>
<evidence type="ECO:0000313" key="7">
    <source>
        <dbReference type="EMBL" id="CAL8074081.1"/>
    </source>
</evidence>
<feature type="compositionally biased region" description="Acidic residues" evidence="5">
    <location>
        <begin position="244"/>
        <end position="288"/>
    </location>
</feature>
<dbReference type="InterPro" id="IPR006958">
    <property type="entry name" value="Mak16"/>
</dbReference>
<evidence type="ECO:0000256" key="2">
    <source>
        <dbReference type="ARBA" id="ARBA00005514"/>
    </source>
</evidence>
<keyword evidence="8" id="KW-1185">Reference proteome</keyword>
<dbReference type="PIRSF" id="PIRSF003352">
    <property type="entry name" value="MAK16"/>
    <property type="match status" value="1"/>
</dbReference>
<dbReference type="Pfam" id="PF04874">
    <property type="entry name" value="Mak16"/>
    <property type="match status" value="1"/>
</dbReference>
<sequence length="347" mass="40371">MQSDDVVWGIINKSFCSYKVNTKTHKFCRNEYNLTGLCSRVSCPLANSQYATVREENGICYLYLKTIERSAFPSKMWEKIKLSRNFQKALQQINENLVFWPNYIRQKCKQRIVKITQYLIRMRKLRLNNSKKLVPIQRKIERRERRRETKALVAARLDNVIEQGLLDRLKAGVYGDIYNFPRIAFDKALEEDEDEEEEEIEEESDEEEGGKNKEIDKELEEELEREMEEEDEEEEPERVFVAADDFEESDVSDIEDIDAGDVEMDKEIDDDEEQGSSDYSDDDDDGVDENVPKKSIKPKKSSTSNGKAAVKPSSKKSTATKPGPPKAKKKRGKVQIEYEYELETEKV</sequence>
<dbReference type="InterPro" id="IPR029004">
    <property type="entry name" value="Ribosomal_eL28/Mak16"/>
</dbReference>
<gene>
    <name evidence="7" type="ORF">ODALV1_LOCUS2794</name>
</gene>
<name>A0ABP1PSY9_9HEXA</name>
<dbReference type="EMBL" id="CAXLJM020000007">
    <property type="protein sequence ID" value="CAL8074081.1"/>
    <property type="molecule type" value="Genomic_DNA"/>
</dbReference>
<evidence type="ECO:0000313" key="8">
    <source>
        <dbReference type="Proteomes" id="UP001642540"/>
    </source>
</evidence>
<feature type="compositionally biased region" description="Low complexity" evidence="5">
    <location>
        <begin position="301"/>
        <end position="321"/>
    </location>
</feature>
<dbReference type="Pfam" id="PF01778">
    <property type="entry name" value="Ribosomal_L28e"/>
    <property type="match status" value="1"/>
</dbReference>
<evidence type="ECO:0000256" key="3">
    <source>
        <dbReference type="ARBA" id="ARBA00023242"/>
    </source>
</evidence>
<accession>A0ABP1PSY9</accession>
<evidence type="ECO:0000256" key="4">
    <source>
        <dbReference type="PIRNR" id="PIRNR003352"/>
    </source>
</evidence>